<gene>
    <name evidence="2" type="ORF">UFOVP403_3</name>
</gene>
<evidence type="ECO:0000256" key="1">
    <source>
        <dbReference type="SAM" id="MobiDB-lite"/>
    </source>
</evidence>
<dbReference type="GO" id="GO:0003677">
    <property type="term" value="F:DNA binding"/>
    <property type="evidence" value="ECO:0007669"/>
    <property type="project" value="UniProtKB-KW"/>
</dbReference>
<dbReference type="Gene3D" id="2.40.50.140">
    <property type="entry name" value="Nucleic acid-binding proteins"/>
    <property type="match status" value="1"/>
</dbReference>
<dbReference type="SUPFAM" id="SSF50249">
    <property type="entry name" value="Nucleic acid-binding proteins"/>
    <property type="match status" value="1"/>
</dbReference>
<dbReference type="EMBL" id="LR796375">
    <property type="protein sequence ID" value="CAB4140175.1"/>
    <property type="molecule type" value="Genomic_DNA"/>
</dbReference>
<keyword evidence="2" id="KW-0238">DNA-binding</keyword>
<accession>A0A6J5M035</accession>
<reference evidence="2" key="1">
    <citation type="submission" date="2020-04" db="EMBL/GenBank/DDBJ databases">
        <authorList>
            <person name="Chiriac C."/>
            <person name="Salcher M."/>
            <person name="Ghai R."/>
            <person name="Kavagutti S V."/>
        </authorList>
    </citation>
    <scope>NUCLEOTIDE SEQUENCE</scope>
</reference>
<protein>
    <submittedName>
        <fullName evidence="2">Single-stranded DNA-binding protein</fullName>
    </submittedName>
</protein>
<proteinExistence type="predicted"/>
<evidence type="ECO:0000313" key="2">
    <source>
        <dbReference type="EMBL" id="CAB4140175.1"/>
    </source>
</evidence>
<sequence>MKNQNITTPKGTAIFPKLNEPDKRFKAEGEYKVTLRLPDSEAKPLIEKLNAIRKEAYTEECKKNGNKKLKLAGVPWANATNWNAETESKVELPGFTDFKFTLKAQVTTKAGKSWEQRPALFDAKLNPIPVDGDPIGGGSVIRVNAEIYPWYTASLGFGISLRCRGVQVIELKTYGGRDATSFGFAAEDGFTSEASSEADTFKDEGTDTDTSADF</sequence>
<name>A0A6J5M035_9CAUD</name>
<organism evidence="2">
    <name type="scientific">uncultured Caudovirales phage</name>
    <dbReference type="NCBI Taxonomy" id="2100421"/>
    <lineage>
        <taxon>Viruses</taxon>
        <taxon>Duplodnaviria</taxon>
        <taxon>Heunggongvirae</taxon>
        <taxon>Uroviricota</taxon>
        <taxon>Caudoviricetes</taxon>
        <taxon>Peduoviridae</taxon>
        <taxon>Maltschvirus</taxon>
        <taxon>Maltschvirus maltsch</taxon>
    </lineage>
</organism>
<dbReference type="InterPro" id="IPR012340">
    <property type="entry name" value="NA-bd_OB-fold"/>
</dbReference>
<feature type="region of interest" description="Disordered" evidence="1">
    <location>
        <begin position="190"/>
        <end position="214"/>
    </location>
</feature>